<evidence type="ECO:0000256" key="8">
    <source>
        <dbReference type="ARBA" id="ARBA00022692"/>
    </source>
</evidence>
<dbReference type="Pfam" id="PF09781">
    <property type="entry name" value="NDUF_B5"/>
    <property type="match status" value="1"/>
</dbReference>
<keyword evidence="14" id="KW-0472">Membrane</keyword>
<evidence type="ECO:0000256" key="13">
    <source>
        <dbReference type="ARBA" id="ARBA00023128"/>
    </source>
</evidence>
<evidence type="ECO:0000313" key="18">
    <source>
        <dbReference type="EMBL" id="EKC18442.1"/>
    </source>
</evidence>
<accession>K1P3Y3</accession>
<comment type="subcellular location">
    <subcellularLocation>
        <location evidence="2">Mitochondrion inner membrane</location>
        <topology evidence="2">Single-pass membrane protein</topology>
    </subcellularLocation>
</comment>
<feature type="compositionally biased region" description="Low complexity" evidence="17">
    <location>
        <begin position="496"/>
        <end position="510"/>
    </location>
</feature>
<keyword evidence="8" id="KW-0812">Transmembrane</keyword>
<dbReference type="InParanoid" id="K1P3Y3"/>
<protein>
    <recommendedName>
        <fullName evidence="5">NADH dehydrogenase [ubiquinone] 1 beta subcomplex subunit 5, mitochondrial</fullName>
    </recommendedName>
    <alternativeName>
        <fullName evidence="16">Complex I-SGDH</fullName>
    </alternativeName>
    <alternativeName>
        <fullName evidence="15">NADH-ubiquinone oxidoreductase SGDH subunit</fullName>
    </alternativeName>
</protein>
<feature type="region of interest" description="Disordered" evidence="17">
    <location>
        <begin position="670"/>
        <end position="724"/>
    </location>
</feature>
<evidence type="ECO:0000256" key="17">
    <source>
        <dbReference type="SAM" id="MobiDB-lite"/>
    </source>
</evidence>
<evidence type="ECO:0000256" key="2">
    <source>
        <dbReference type="ARBA" id="ARBA00004434"/>
    </source>
</evidence>
<keyword evidence="10" id="KW-0809">Transit peptide</keyword>
<dbReference type="PANTHER" id="PTHR13178">
    <property type="entry name" value="NADH-UBIQUINONE OXIDOREDUCTASE SGDH SUBUNIT"/>
    <property type="match status" value="1"/>
</dbReference>
<feature type="compositionally biased region" description="Acidic residues" evidence="17">
    <location>
        <begin position="534"/>
        <end position="548"/>
    </location>
</feature>
<evidence type="ECO:0000256" key="14">
    <source>
        <dbReference type="ARBA" id="ARBA00023136"/>
    </source>
</evidence>
<dbReference type="EMBL" id="JH818211">
    <property type="protein sequence ID" value="EKC18442.1"/>
    <property type="molecule type" value="Genomic_DNA"/>
</dbReference>
<comment type="function">
    <text evidence="1">Accessory subunit of the mitochondrial membrane respiratory chain NADH dehydrogenase (Complex I), that is believed not to be involved in catalysis. Complex I functions in the transfer of electrons from NADH to the respiratory chain. The immediate electron acceptor for the enzyme is believed to be ubiquinone.</text>
</comment>
<reference evidence="18" key="1">
    <citation type="journal article" date="2012" name="Nature">
        <title>The oyster genome reveals stress adaptation and complexity of shell formation.</title>
        <authorList>
            <person name="Zhang G."/>
            <person name="Fang X."/>
            <person name="Guo X."/>
            <person name="Li L."/>
            <person name="Luo R."/>
            <person name="Xu F."/>
            <person name="Yang P."/>
            <person name="Zhang L."/>
            <person name="Wang X."/>
            <person name="Qi H."/>
            <person name="Xiong Z."/>
            <person name="Que H."/>
            <person name="Xie Y."/>
            <person name="Holland P.W."/>
            <person name="Paps J."/>
            <person name="Zhu Y."/>
            <person name="Wu F."/>
            <person name="Chen Y."/>
            <person name="Wang J."/>
            <person name="Peng C."/>
            <person name="Meng J."/>
            <person name="Yang L."/>
            <person name="Liu J."/>
            <person name="Wen B."/>
            <person name="Zhang N."/>
            <person name="Huang Z."/>
            <person name="Zhu Q."/>
            <person name="Feng Y."/>
            <person name="Mount A."/>
            <person name="Hedgecock D."/>
            <person name="Xu Z."/>
            <person name="Liu Y."/>
            <person name="Domazet-Loso T."/>
            <person name="Du Y."/>
            <person name="Sun X."/>
            <person name="Zhang S."/>
            <person name="Liu B."/>
            <person name="Cheng P."/>
            <person name="Jiang X."/>
            <person name="Li J."/>
            <person name="Fan D."/>
            <person name="Wang W."/>
            <person name="Fu W."/>
            <person name="Wang T."/>
            <person name="Wang B."/>
            <person name="Zhang J."/>
            <person name="Peng Z."/>
            <person name="Li Y."/>
            <person name="Li N."/>
            <person name="Wang J."/>
            <person name="Chen M."/>
            <person name="He Y."/>
            <person name="Tan F."/>
            <person name="Song X."/>
            <person name="Zheng Q."/>
            <person name="Huang R."/>
            <person name="Yang H."/>
            <person name="Du X."/>
            <person name="Chen L."/>
            <person name="Yang M."/>
            <person name="Gaffney P.M."/>
            <person name="Wang S."/>
            <person name="Luo L."/>
            <person name="She Z."/>
            <person name="Ming Y."/>
            <person name="Huang W."/>
            <person name="Zhang S."/>
            <person name="Huang B."/>
            <person name="Zhang Y."/>
            <person name="Qu T."/>
            <person name="Ni P."/>
            <person name="Miao G."/>
            <person name="Wang J."/>
            <person name="Wang Q."/>
            <person name="Steinberg C.E."/>
            <person name="Wang H."/>
            <person name="Li N."/>
            <person name="Qian L."/>
            <person name="Zhang G."/>
            <person name="Li Y."/>
            <person name="Yang H."/>
            <person name="Liu X."/>
            <person name="Wang J."/>
            <person name="Yin Y."/>
            <person name="Wang J."/>
        </authorList>
    </citation>
    <scope>NUCLEOTIDE SEQUENCE [LARGE SCALE GENOMIC DNA]</scope>
    <source>
        <strain evidence="18">05x7-T-G4-1.051#20</strain>
    </source>
</reference>
<comment type="similarity">
    <text evidence="3">Belongs to the complex I NDUFB5 subunit family.</text>
</comment>
<feature type="compositionally biased region" description="Polar residues" evidence="17">
    <location>
        <begin position="216"/>
        <end position="229"/>
    </location>
</feature>
<feature type="compositionally biased region" description="Acidic residues" evidence="17">
    <location>
        <begin position="333"/>
        <end position="354"/>
    </location>
</feature>
<keyword evidence="7" id="KW-0679">Respiratory chain</keyword>
<name>K1P3Y3_MAGGI</name>
<comment type="subunit">
    <text evidence="4">Complex I is composed of 45 different subunits.</text>
</comment>
<evidence type="ECO:0000256" key="1">
    <source>
        <dbReference type="ARBA" id="ARBA00003195"/>
    </source>
</evidence>
<keyword evidence="13" id="KW-0496">Mitochondrion</keyword>
<evidence type="ECO:0000256" key="4">
    <source>
        <dbReference type="ARBA" id="ARBA00011533"/>
    </source>
</evidence>
<keyword evidence="9" id="KW-0999">Mitochondrion inner membrane</keyword>
<organism evidence="18">
    <name type="scientific">Magallana gigas</name>
    <name type="common">Pacific oyster</name>
    <name type="synonym">Crassostrea gigas</name>
    <dbReference type="NCBI Taxonomy" id="29159"/>
    <lineage>
        <taxon>Eukaryota</taxon>
        <taxon>Metazoa</taxon>
        <taxon>Spiralia</taxon>
        <taxon>Lophotrochozoa</taxon>
        <taxon>Mollusca</taxon>
        <taxon>Bivalvia</taxon>
        <taxon>Autobranchia</taxon>
        <taxon>Pteriomorphia</taxon>
        <taxon>Ostreida</taxon>
        <taxon>Ostreoidea</taxon>
        <taxon>Ostreidae</taxon>
        <taxon>Magallana</taxon>
    </lineage>
</organism>
<gene>
    <name evidence="18" type="ORF">CGI_10012417</name>
</gene>
<evidence type="ECO:0000256" key="15">
    <source>
        <dbReference type="ARBA" id="ARBA00032395"/>
    </source>
</evidence>
<feature type="compositionally biased region" description="Polar residues" evidence="17">
    <location>
        <begin position="261"/>
        <end position="279"/>
    </location>
</feature>
<keyword evidence="12" id="KW-1133">Transmembrane helix</keyword>
<keyword evidence="11" id="KW-0249">Electron transport</keyword>
<evidence type="ECO:0000256" key="5">
    <source>
        <dbReference type="ARBA" id="ARBA00015175"/>
    </source>
</evidence>
<evidence type="ECO:0000256" key="16">
    <source>
        <dbReference type="ARBA" id="ARBA00032550"/>
    </source>
</evidence>
<dbReference type="GO" id="GO:0005743">
    <property type="term" value="C:mitochondrial inner membrane"/>
    <property type="evidence" value="ECO:0007669"/>
    <property type="project" value="UniProtKB-SubCell"/>
</dbReference>
<dbReference type="PANTHER" id="PTHR13178:SF0">
    <property type="entry name" value="NADH DEHYDROGENASE [UBIQUINONE] 1 BETA SUBCOMPLEX SUBUNIT 5, MITOCHONDRIAL"/>
    <property type="match status" value="1"/>
</dbReference>
<feature type="compositionally biased region" description="Acidic residues" evidence="17">
    <location>
        <begin position="470"/>
        <end position="495"/>
    </location>
</feature>
<feature type="region of interest" description="Disordered" evidence="17">
    <location>
        <begin position="463"/>
        <end position="653"/>
    </location>
</feature>
<evidence type="ECO:0000256" key="9">
    <source>
        <dbReference type="ARBA" id="ARBA00022792"/>
    </source>
</evidence>
<sequence>MISFSCLRLSTAKGTRQVFTLAVKTPQTKSEILKSKSALKEVVRRISLSKVVRGDYPNFWGPGHIGVPRFGHRLKDYHFHDHILQYAWIAAFPVALMGLYSLYIGPAELKDIPEGYEPRHWEYYRTPVQRFMHKWLYQSYEQAYERNLHILDLKYRKAESKKKYWIVSNHMQTNFRYKGWYYLIDRRIEDVLMFDELQKKHGMFREYFYGRPPMDRQQTSRQEPNLNQSRSHHVGDEVISSRHGSQRLPSQLDARSRQRTQEGLGTQNRNRSVMQSAGGWSNREDLLPQPDEYQQVVTPHSQRPSRRGGGSTRPSQVSQANGSRRSVAPSYREEDEDEYDEDEEDEDEESDNGDFVDYYPEYAPPPSVKRKGARVETADNYETCSCFPKRKNKNIPSMVYENITCVHNGLKGQSHAGVYRFDDNWIERDVQTANEQNVSGKKGKKKQKTINRPKIKYIYGYPKPVLPAVSDEEEEDDADDDDEYYDEDMSDEDIDALSTRSKNQASSQSSKNKEKASKKRKHKQRDNLGSRVEEMEDDYDDDEDDEENPQGALTREEAYYPVALPQIGHSPPPSREKSRYSTRSQNALPPLPESPFIIANKNKKASIKPTQSVRSNHRDPSVSYQSGRHSAPDMRSLPSPRQQKPITKTRRFQGVYFDPVRKRAVPYDISWNGHLDQNGGRMSSRMPNRMRSSSRYSKTDIPEEDDDYYDEDDDDEDYEYADNR</sequence>
<keyword evidence="6" id="KW-0813">Transport</keyword>
<feature type="region of interest" description="Disordered" evidence="17">
    <location>
        <begin position="211"/>
        <end position="374"/>
    </location>
</feature>
<keyword evidence="18" id="KW-0830">Ubiquinone</keyword>
<evidence type="ECO:0000256" key="12">
    <source>
        <dbReference type="ARBA" id="ARBA00022989"/>
    </source>
</evidence>
<dbReference type="InterPro" id="IPR019173">
    <property type="entry name" value="NADH_UbQ_OxRdtase_B5_su"/>
</dbReference>
<dbReference type="AlphaFoldDB" id="K1P3Y3"/>
<feature type="compositionally biased region" description="Acidic residues" evidence="17">
    <location>
        <begin position="702"/>
        <end position="724"/>
    </location>
</feature>
<evidence type="ECO:0000256" key="6">
    <source>
        <dbReference type="ARBA" id="ARBA00022448"/>
    </source>
</evidence>
<evidence type="ECO:0000256" key="11">
    <source>
        <dbReference type="ARBA" id="ARBA00022982"/>
    </source>
</evidence>
<evidence type="ECO:0000256" key="7">
    <source>
        <dbReference type="ARBA" id="ARBA00022660"/>
    </source>
</evidence>
<evidence type="ECO:0000256" key="3">
    <source>
        <dbReference type="ARBA" id="ARBA00007152"/>
    </source>
</evidence>
<feature type="compositionally biased region" description="Low complexity" evidence="17">
    <location>
        <begin position="681"/>
        <end position="695"/>
    </location>
</feature>
<evidence type="ECO:0000256" key="10">
    <source>
        <dbReference type="ARBA" id="ARBA00022946"/>
    </source>
</evidence>
<dbReference type="HOGENOM" id="CLU_382294_0_0_1"/>
<proteinExistence type="inferred from homology"/>